<dbReference type="PANTHER" id="PTHR36039:SF2">
    <property type="entry name" value="RNA LIGASE_CYCLIC NUCLEOTIDE PHOSPHODIESTERASE FAMILY PROTEIN"/>
    <property type="match status" value="1"/>
</dbReference>
<dbReference type="Gramene" id="C.cajan_28433.t">
    <property type="protein sequence ID" value="C.cajan_28433.t.cds1"/>
    <property type="gene ID" value="C.cajan_28433"/>
</dbReference>
<dbReference type="AlphaFoldDB" id="A0A151S6S2"/>
<sequence>MSQGFAIELYLDPALENQVLKAWNVLARRQISTHLIEMESRPHITLFSTPFLEPSKLEPLLRAFASKHDPLPLSFSSLATFPNDADNLFFLAPTPTLALLHLQSQLCDAIRKEGVEIGDDYALDSWIPNCPVARHVPKQRLSEAFTLLRELKLPVSGYAVDIALVQYSPVREVFSFVLGDNVHS</sequence>
<name>A0A151S6S2_CAJCA</name>
<dbReference type="EMBL" id="KQ483453">
    <property type="protein sequence ID" value="KYP50520.1"/>
    <property type="molecule type" value="Genomic_DNA"/>
</dbReference>
<protein>
    <submittedName>
        <fullName evidence="1">Uncharacterized protein</fullName>
    </submittedName>
</protein>
<evidence type="ECO:0000313" key="1">
    <source>
        <dbReference type="EMBL" id="KYP50520.1"/>
    </source>
</evidence>
<proteinExistence type="predicted"/>
<organism evidence="1 2">
    <name type="scientific">Cajanus cajan</name>
    <name type="common">Pigeon pea</name>
    <name type="synonym">Cajanus indicus</name>
    <dbReference type="NCBI Taxonomy" id="3821"/>
    <lineage>
        <taxon>Eukaryota</taxon>
        <taxon>Viridiplantae</taxon>
        <taxon>Streptophyta</taxon>
        <taxon>Embryophyta</taxon>
        <taxon>Tracheophyta</taxon>
        <taxon>Spermatophyta</taxon>
        <taxon>Magnoliopsida</taxon>
        <taxon>eudicotyledons</taxon>
        <taxon>Gunneridae</taxon>
        <taxon>Pentapetalae</taxon>
        <taxon>rosids</taxon>
        <taxon>fabids</taxon>
        <taxon>Fabales</taxon>
        <taxon>Fabaceae</taxon>
        <taxon>Papilionoideae</taxon>
        <taxon>50 kb inversion clade</taxon>
        <taxon>NPAAA clade</taxon>
        <taxon>indigoferoid/millettioid clade</taxon>
        <taxon>Phaseoleae</taxon>
        <taxon>Cajanus</taxon>
    </lineage>
</organism>
<dbReference type="STRING" id="3821.A0A151S6S2"/>
<dbReference type="SUPFAM" id="SSF55144">
    <property type="entry name" value="LigT-like"/>
    <property type="match status" value="1"/>
</dbReference>
<dbReference type="Gene3D" id="3.90.1140.10">
    <property type="entry name" value="Cyclic phosphodiesterase"/>
    <property type="match status" value="1"/>
</dbReference>
<dbReference type="InterPro" id="IPR009097">
    <property type="entry name" value="Cyclic_Pdiesterase"/>
</dbReference>
<gene>
    <name evidence="1" type="ORF">KK1_027676</name>
</gene>
<dbReference type="Proteomes" id="UP000075243">
    <property type="component" value="Unassembled WGS sequence"/>
</dbReference>
<dbReference type="PANTHER" id="PTHR36039">
    <property type="match status" value="1"/>
</dbReference>
<accession>A0A151S6S2</accession>
<reference evidence="1" key="1">
    <citation type="journal article" date="2012" name="Nat. Biotechnol.">
        <title>Draft genome sequence of pigeonpea (Cajanus cajan), an orphan legume crop of resource-poor farmers.</title>
        <authorList>
            <person name="Varshney R.K."/>
            <person name="Chen W."/>
            <person name="Li Y."/>
            <person name="Bharti A.K."/>
            <person name="Saxena R.K."/>
            <person name="Schlueter J.A."/>
            <person name="Donoghue M.T."/>
            <person name="Azam S."/>
            <person name="Fan G."/>
            <person name="Whaley A.M."/>
            <person name="Farmer A.D."/>
            <person name="Sheridan J."/>
            <person name="Iwata A."/>
            <person name="Tuteja R."/>
            <person name="Penmetsa R.V."/>
            <person name="Wu W."/>
            <person name="Upadhyaya H.D."/>
            <person name="Yang S.P."/>
            <person name="Shah T."/>
            <person name="Saxena K.B."/>
            <person name="Michael T."/>
            <person name="McCombie W.R."/>
            <person name="Yang B."/>
            <person name="Zhang G."/>
            <person name="Yang H."/>
            <person name="Wang J."/>
            <person name="Spillane C."/>
            <person name="Cook D.R."/>
            <person name="May G.D."/>
            <person name="Xu X."/>
            <person name="Jackson S.A."/>
        </authorList>
    </citation>
    <scope>NUCLEOTIDE SEQUENCE [LARGE SCALE GENOMIC DNA]</scope>
</reference>
<evidence type="ECO:0000313" key="2">
    <source>
        <dbReference type="Proteomes" id="UP000075243"/>
    </source>
</evidence>
<keyword evidence="2" id="KW-1185">Reference proteome</keyword>
<dbReference type="Pfam" id="PF13563">
    <property type="entry name" value="2_5_RNA_ligase2"/>
    <property type="match status" value="1"/>
</dbReference>